<reference evidence="1" key="1">
    <citation type="submission" date="2018-02" db="EMBL/GenBank/DDBJ databases">
        <title>Rhizophora mucronata_Transcriptome.</title>
        <authorList>
            <person name="Meera S.P."/>
            <person name="Sreeshan A."/>
            <person name="Augustine A."/>
        </authorList>
    </citation>
    <scope>NUCLEOTIDE SEQUENCE</scope>
    <source>
        <tissue evidence="1">Leaf</tissue>
    </source>
</reference>
<sequence length="48" mass="5560">MQSGGRVFVIVRWRELSQFNCFLFSRSSCLFCNFHDTPRGPTYSPLDG</sequence>
<accession>A0A2P2ILM6</accession>
<proteinExistence type="predicted"/>
<dbReference type="EMBL" id="GGEC01001631">
    <property type="protein sequence ID" value="MBW82114.1"/>
    <property type="molecule type" value="Transcribed_RNA"/>
</dbReference>
<name>A0A2P2ILM6_RHIMU</name>
<protein>
    <submittedName>
        <fullName evidence="1">Bg55 protein</fullName>
    </submittedName>
</protein>
<organism evidence="1">
    <name type="scientific">Rhizophora mucronata</name>
    <name type="common">Asiatic mangrove</name>
    <dbReference type="NCBI Taxonomy" id="61149"/>
    <lineage>
        <taxon>Eukaryota</taxon>
        <taxon>Viridiplantae</taxon>
        <taxon>Streptophyta</taxon>
        <taxon>Embryophyta</taxon>
        <taxon>Tracheophyta</taxon>
        <taxon>Spermatophyta</taxon>
        <taxon>Magnoliopsida</taxon>
        <taxon>eudicotyledons</taxon>
        <taxon>Gunneridae</taxon>
        <taxon>Pentapetalae</taxon>
        <taxon>rosids</taxon>
        <taxon>fabids</taxon>
        <taxon>Malpighiales</taxon>
        <taxon>Rhizophoraceae</taxon>
        <taxon>Rhizophora</taxon>
    </lineage>
</organism>
<evidence type="ECO:0000313" key="1">
    <source>
        <dbReference type="EMBL" id="MBW82114.1"/>
    </source>
</evidence>
<dbReference type="AlphaFoldDB" id="A0A2P2ILM6"/>